<comment type="subcellular location">
    <subcellularLocation>
        <location evidence="1">Membrane</location>
        <topology evidence="1">Multi-pass membrane protein</topology>
    </subcellularLocation>
</comment>
<evidence type="ECO:0000256" key="2">
    <source>
        <dbReference type="ARBA" id="ARBA00022692"/>
    </source>
</evidence>
<protein>
    <submittedName>
        <fullName evidence="6">Tetraspanin</fullName>
    </submittedName>
</protein>
<evidence type="ECO:0000256" key="1">
    <source>
        <dbReference type="ARBA" id="ARBA00004141"/>
    </source>
</evidence>
<dbReference type="EMBL" id="BMAT01011479">
    <property type="protein sequence ID" value="GFR73426.1"/>
    <property type="molecule type" value="Genomic_DNA"/>
</dbReference>
<dbReference type="PRINTS" id="PR00259">
    <property type="entry name" value="TMFOUR"/>
</dbReference>
<gene>
    <name evidence="6" type="ORF">ElyMa_005729700</name>
</gene>
<keyword evidence="3 5" id="KW-1133">Transmembrane helix</keyword>
<dbReference type="GO" id="GO:0005886">
    <property type="term" value="C:plasma membrane"/>
    <property type="evidence" value="ECO:0007669"/>
    <property type="project" value="TreeGrafter"/>
</dbReference>
<accession>A0AAV4FK86</accession>
<dbReference type="InterPro" id="IPR018499">
    <property type="entry name" value="Tetraspanin/Peripherin"/>
</dbReference>
<feature type="transmembrane region" description="Helical" evidence="5">
    <location>
        <begin position="12"/>
        <end position="33"/>
    </location>
</feature>
<dbReference type="PANTHER" id="PTHR19282">
    <property type="entry name" value="TETRASPANIN"/>
    <property type="match status" value="1"/>
</dbReference>
<comment type="caution">
    <text evidence="6">The sequence shown here is derived from an EMBL/GenBank/DDBJ whole genome shotgun (WGS) entry which is preliminary data.</text>
</comment>
<dbReference type="Proteomes" id="UP000762676">
    <property type="component" value="Unassembled WGS sequence"/>
</dbReference>
<feature type="transmembrane region" description="Helical" evidence="5">
    <location>
        <begin position="208"/>
        <end position="231"/>
    </location>
</feature>
<name>A0AAV4FK86_9GAST</name>
<evidence type="ECO:0000313" key="6">
    <source>
        <dbReference type="EMBL" id="GFR73426.1"/>
    </source>
</evidence>
<dbReference type="InterPro" id="IPR008952">
    <property type="entry name" value="Tetraspanin_EC2_sf"/>
</dbReference>
<keyword evidence="7" id="KW-1185">Reference proteome</keyword>
<sequence>MVLISFLKALLNIFNIVFICVGITLIGIGIWTAVEKVYVSLVIGDSLFRAASYLIICVGVITIGVCIVGLLGVLKEKKTWLWAVESVMVDNMRRSLVHKYGKDSDVTDAWDQLQSELGCCAVSETALGYSVLFEIPYVDDTRPMSNGEKDRQDSWPIYKRTEFFRKQLCYKRAGDHNFVNHSKGMKHNVEMVGCYSKARSLMLNQSDIIVAMGFVFGIIMIGGMVLTFLVLRALKAEEEEKIKEKRRPENHDASLDLL</sequence>
<dbReference type="AlphaFoldDB" id="A0AAV4FK86"/>
<dbReference type="Pfam" id="PF00335">
    <property type="entry name" value="Tetraspanin"/>
    <property type="match status" value="2"/>
</dbReference>
<proteinExistence type="predicted"/>
<organism evidence="6 7">
    <name type="scientific">Elysia marginata</name>
    <dbReference type="NCBI Taxonomy" id="1093978"/>
    <lineage>
        <taxon>Eukaryota</taxon>
        <taxon>Metazoa</taxon>
        <taxon>Spiralia</taxon>
        <taxon>Lophotrochozoa</taxon>
        <taxon>Mollusca</taxon>
        <taxon>Gastropoda</taxon>
        <taxon>Heterobranchia</taxon>
        <taxon>Euthyneura</taxon>
        <taxon>Panpulmonata</taxon>
        <taxon>Sacoglossa</taxon>
        <taxon>Placobranchoidea</taxon>
        <taxon>Plakobranchidae</taxon>
        <taxon>Elysia</taxon>
    </lineage>
</organism>
<evidence type="ECO:0000256" key="3">
    <source>
        <dbReference type="ARBA" id="ARBA00022989"/>
    </source>
</evidence>
<evidence type="ECO:0000256" key="4">
    <source>
        <dbReference type="ARBA" id="ARBA00023136"/>
    </source>
</evidence>
<reference evidence="6 7" key="1">
    <citation type="journal article" date="2021" name="Elife">
        <title>Chloroplast acquisition without the gene transfer in kleptoplastic sea slugs, Plakobranchus ocellatus.</title>
        <authorList>
            <person name="Maeda T."/>
            <person name="Takahashi S."/>
            <person name="Yoshida T."/>
            <person name="Shimamura S."/>
            <person name="Takaki Y."/>
            <person name="Nagai Y."/>
            <person name="Toyoda A."/>
            <person name="Suzuki Y."/>
            <person name="Arimoto A."/>
            <person name="Ishii H."/>
            <person name="Satoh N."/>
            <person name="Nishiyama T."/>
            <person name="Hasebe M."/>
            <person name="Maruyama T."/>
            <person name="Minagawa J."/>
            <person name="Obokata J."/>
            <person name="Shigenobu S."/>
        </authorList>
    </citation>
    <scope>NUCLEOTIDE SEQUENCE [LARGE SCALE GENOMIC DNA]</scope>
</reference>
<keyword evidence="2 5" id="KW-0812">Transmembrane</keyword>
<evidence type="ECO:0000313" key="7">
    <source>
        <dbReference type="Proteomes" id="UP000762676"/>
    </source>
</evidence>
<dbReference type="Gene3D" id="1.10.1450.10">
    <property type="entry name" value="Tetraspanin"/>
    <property type="match status" value="1"/>
</dbReference>
<evidence type="ECO:0000256" key="5">
    <source>
        <dbReference type="SAM" id="Phobius"/>
    </source>
</evidence>
<keyword evidence="4 5" id="KW-0472">Membrane</keyword>
<feature type="transmembrane region" description="Helical" evidence="5">
    <location>
        <begin position="53"/>
        <end position="74"/>
    </location>
</feature>
<dbReference type="PANTHER" id="PTHR19282:SF544">
    <property type="entry name" value="TETRASPANIN"/>
    <property type="match status" value="1"/>
</dbReference>